<feature type="transmembrane region" description="Helical" evidence="7">
    <location>
        <begin position="251"/>
        <end position="271"/>
    </location>
</feature>
<feature type="transmembrane region" description="Helical" evidence="7">
    <location>
        <begin position="428"/>
        <end position="447"/>
    </location>
</feature>
<name>A0A0N1HXQ9_9EURO</name>
<dbReference type="FunFam" id="1.20.1250.20:FF:000082">
    <property type="entry name" value="MFS multidrug transporter, putative"/>
    <property type="match status" value="1"/>
</dbReference>
<dbReference type="PANTHER" id="PTHR23502:SF134">
    <property type="entry name" value="MAJOR FACILITATOR SUPERFAMILY (MFS) PROFILE DOMAIN-CONTAINING PROTEIN-RELATED"/>
    <property type="match status" value="1"/>
</dbReference>
<reference evidence="9 10" key="1">
    <citation type="submission" date="2015-06" db="EMBL/GenBank/DDBJ databases">
        <title>Draft genome of the ant-associated black yeast Phialophora attae CBS 131958.</title>
        <authorList>
            <person name="Moreno L.F."/>
            <person name="Stielow B.J."/>
            <person name="de Hoog S."/>
            <person name="Vicente V.A."/>
            <person name="Weiss V.A."/>
            <person name="de Vries M."/>
            <person name="Cruz L.M."/>
            <person name="Souza E.M."/>
        </authorList>
    </citation>
    <scope>NUCLEOTIDE SEQUENCE [LARGE SCALE GENOMIC DNA]</scope>
    <source>
        <strain evidence="9 10">CBS 131958</strain>
    </source>
</reference>
<dbReference type="AlphaFoldDB" id="A0A0N1HXQ9"/>
<comment type="similarity">
    <text evidence="2">Belongs to the major facilitator superfamily.</text>
</comment>
<sequence length="532" mass="58769">MSGNLNDPVRRTRRDSASLSSQASGDVEVPIKDLDHKDIDADREPPYSSDVRYEYLEFETALPAYATTHIHADAPQPPNLRNYESPFSWSSSRKTVVLILCTFATFCAAYSAGTYSMAKEPLMAKWGIGTVAFNVGVTTWCLGFGIAPMFLAPFSEINGRKPVFIISCVVFVAAQIGCALTDSFAGMLVARFFVGGSASTFSTIIGGVLADIYHKEDRNTPMAIYSGGALAGTGMGPFLSGFIIGRVSWRWVFYHQLFLDGILLAAMFFFLKETRGSVLLSRRAKALNTYFEALEKSEHFPPPTEKPTSDTYQPTHLIRYRVLADEQRSSIQRMIYLSTTTPFKLLSTEPVVFFFSLWAAFAWATLYLTLPAIPLVFTARHNFDVQENGCVFISLTVGAIVGALLSIYQEKAARKWWPHLLEQPEGRLYFACLESALLPIGLFWFGATSSSHIHWISPVIALGVAQVGIFSIYLAVFNYLADMFNGLGFLGASCLLGGVGALLTLVPWVLVFNGERIRRRSKIAREIMEGPG</sequence>
<evidence type="ECO:0000259" key="8">
    <source>
        <dbReference type="PROSITE" id="PS50850"/>
    </source>
</evidence>
<dbReference type="PANTHER" id="PTHR23502">
    <property type="entry name" value="MAJOR FACILITATOR SUPERFAMILY"/>
    <property type="match status" value="1"/>
</dbReference>
<evidence type="ECO:0000313" key="10">
    <source>
        <dbReference type="Proteomes" id="UP000038010"/>
    </source>
</evidence>
<keyword evidence="4 7" id="KW-1133">Transmembrane helix</keyword>
<dbReference type="Pfam" id="PF07690">
    <property type="entry name" value="MFS_1"/>
    <property type="match status" value="1"/>
</dbReference>
<feature type="region of interest" description="Disordered" evidence="6">
    <location>
        <begin position="1"/>
        <end position="46"/>
    </location>
</feature>
<evidence type="ECO:0000256" key="2">
    <source>
        <dbReference type="ARBA" id="ARBA00008335"/>
    </source>
</evidence>
<keyword evidence="10" id="KW-1185">Reference proteome</keyword>
<evidence type="ECO:0000256" key="5">
    <source>
        <dbReference type="ARBA" id="ARBA00023136"/>
    </source>
</evidence>
<dbReference type="Proteomes" id="UP000038010">
    <property type="component" value="Unassembled WGS sequence"/>
</dbReference>
<dbReference type="InterPro" id="IPR011701">
    <property type="entry name" value="MFS"/>
</dbReference>
<dbReference type="GeneID" id="28737928"/>
<dbReference type="OrthoDB" id="6770063at2759"/>
<dbReference type="Gene3D" id="1.20.1250.20">
    <property type="entry name" value="MFS general substrate transporter like domains"/>
    <property type="match status" value="1"/>
</dbReference>
<dbReference type="EMBL" id="LFJN01000001">
    <property type="protein sequence ID" value="KPI45414.1"/>
    <property type="molecule type" value="Genomic_DNA"/>
</dbReference>
<keyword evidence="3 7" id="KW-0812">Transmembrane</keyword>
<feature type="transmembrane region" description="Helical" evidence="7">
    <location>
        <begin position="163"/>
        <end position="181"/>
    </location>
</feature>
<evidence type="ECO:0000313" key="9">
    <source>
        <dbReference type="EMBL" id="KPI45414.1"/>
    </source>
</evidence>
<feature type="transmembrane region" description="Helical" evidence="7">
    <location>
        <begin position="130"/>
        <end position="151"/>
    </location>
</feature>
<evidence type="ECO:0000256" key="3">
    <source>
        <dbReference type="ARBA" id="ARBA00022692"/>
    </source>
</evidence>
<dbReference type="InterPro" id="IPR020846">
    <property type="entry name" value="MFS_dom"/>
</dbReference>
<dbReference type="VEuPathDB" id="FungiDB:AB675_581"/>
<evidence type="ECO:0000256" key="1">
    <source>
        <dbReference type="ARBA" id="ARBA00004651"/>
    </source>
</evidence>
<dbReference type="FunFam" id="1.20.1720.10:FF:000061">
    <property type="entry name" value="Uncharacterized protein"/>
    <property type="match status" value="1"/>
</dbReference>
<organism evidence="9 10">
    <name type="scientific">Cyphellophora attinorum</name>
    <dbReference type="NCBI Taxonomy" id="1664694"/>
    <lineage>
        <taxon>Eukaryota</taxon>
        <taxon>Fungi</taxon>
        <taxon>Dikarya</taxon>
        <taxon>Ascomycota</taxon>
        <taxon>Pezizomycotina</taxon>
        <taxon>Eurotiomycetes</taxon>
        <taxon>Chaetothyriomycetidae</taxon>
        <taxon>Chaetothyriales</taxon>
        <taxon>Cyphellophoraceae</taxon>
        <taxon>Cyphellophora</taxon>
    </lineage>
</organism>
<dbReference type="RefSeq" id="XP_018005377.1">
    <property type="nucleotide sequence ID" value="XM_018146059.1"/>
</dbReference>
<evidence type="ECO:0000256" key="7">
    <source>
        <dbReference type="SAM" id="Phobius"/>
    </source>
</evidence>
<evidence type="ECO:0000256" key="4">
    <source>
        <dbReference type="ARBA" id="ARBA00022989"/>
    </source>
</evidence>
<gene>
    <name evidence="9" type="ORF">AB675_581</name>
</gene>
<feature type="transmembrane region" description="Helical" evidence="7">
    <location>
        <begin position="459"/>
        <end position="481"/>
    </location>
</feature>
<dbReference type="InterPro" id="IPR036259">
    <property type="entry name" value="MFS_trans_sf"/>
</dbReference>
<feature type="transmembrane region" description="Helical" evidence="7">
    <location>
        <begin position="487"/>
        <end position="512"/>
    </location>
</feature>
<feature type="transmembrane region" description="Helical" evidence="7">
    <location>
        <begin position="222"/>
        <end position="244"/>
    </location>
</feature>
<feature type="transmembrane region" description="Helical" evidence="7">
    <location>
        <begin position="389"/>
        <end position="408"/>
    </location>
</feature>
<keyword evidence="5 7" id="KW-0472">Membrane</keyword>
<feature type="compositionally biased region" description="Basic and acidic residues" evidence="6">
    <location>
        <begin position="29"/>
        <end position="46"/>
    </location>
</feature>
<accession>A0A0N1HXQ9</accession>
<feature type="transmembrane region" description="Helical" evidence="7">
    <location>
        <begin position="96"/>
        <end position="118"/>
    </location>
</feature>
<dbReference type="GO" id="GO:0022857">
    <property type="term" value="F:transmembrane transporter activity"/>
    <property type="evidence" value="ECO:0007669"/>
    <property type="project" value="InterPro"/>
</dbReference>
<comment type="subcellular location">
    <subcellularLocation>
        <location evidence="1">Cell membrane</location>
        <topology evidence="1">Multi-pass membrane protein</topology>
    </subcellularLocation>
</comment>
<proteinExistence type="inferred from homology"/>
<dbReference type="STRING" id="1664694.A0A0N1HXQ9"/>
<protein>
    <submittedName>
        <fullName evidence="9">Caffeine resistance protein 5</fullName>
    </submittedName>
</protein>
<evidence type="ECO:0000256" key="6">
    <source>
        <dbReference type="SAM" id="MobiDB-lite"/>
    </source>
</evidence>
<dbReference type="GO" id="GO:0005886">
    <property type="term" value="C:plasma membrane"/>
    <property type="evidence" value="ECO:0007669"/>
    <property type="project" value="UniProtKB-SubCell"/>
</dbReference>
<comment type="caution">
    <text evidence="9">The sequence shown here is derived from an EMBL/GenBank/DDBJ whole genome shotgun (WGS) entry which is preliminary data.</text>
</comment>
<feature type="transmembrane region" description="Helical" evidence="7">
    <location>
        <begin position="351"/>
        <end position="377"/>
    </location>
</feature>
<dbReference type="SUPFAM" id="SSF103473">
    <property type="entry name" value="MFS general substrate transporter"/>
    <property type="match status" value="1"/>
</dbReference>
<feature type="transmembrane region" description="Helical" evidence="7">
    <location>
        <begin position="188"/>
        <end position="210"/>
    </location>
</feature>
<dbReference type="PROSITE" id="PS50850">
    <property type="entry name" value="MFS"/>
    <property type="match status" value="1"/>
</dbReference>
<feature type="domain" description="Major facilitator superfamily (MFS) profile" evidence="8">
    <location>
        <begin position="97"/>
        <end position="532"/>
    </location>
</feature>